<organism evidence="9 10">
    <name type="scientific">Pedobacter antarcticus 4BY</name>
    <dbReference type="NCBI Taxonomy" id="1358423"/>
    <lineage>
        <taxon>Bacteria</taxon>
        <taxon>Pseudomonadati</taxon>
        <taxon>Bacteroidota</taxon>
        <taxon>Sphingobacteriia</taxon>
        <taxon>Sphingobacteriales</taxon>
        <taxon>Sphingobacteriaceae</taxon>
        <taxon>Pedobacter</taxon>
    </lineage>
</organism>
<evidence type="ECO:0000256" key="4">
    <source>
        <dbReference type="ARBA" id="ARBA00022813"/>
    </source>
</evidence>
<evidence type="ECO:0000256" key="5">
    <source>
        <dbReference type="ARBA" id="ARBA00023204"/>
    </source>
</evidence>
<dbReference type="InterPro" id="IPR006197">
    <property type="entry name" value="Peptidase_S24_LexA"/>
</dbReference>
<evidence type="ECO:0000259" key="8">
    <source>
        <dbReference type="Pfam" id="PF00717"/>
    </source>
</evidence>
<dbReference type="Gene3D" id="2.10.109.10">
    <property type="entry name" value="Umud Fragment, subunit A"/>
    <property type="match status" value="1"/>
</dbReference>
<keyword evidence="4 7" id="KW-0068">Autocatalytic cleavage</keyword>
<evidence type="ECO:0000256" key="3">
    <source>
        <dbReference type="ARBA" id="ARBA00022801"/>
    </source>
</evidence>
<dbReference type="PANTHER" id="PTHR33516:SF2">
    <property type="entry name" value="LEXA REPRESSOR-RELATED"/>
    <property type="match status" value="1"/>
</dbReference>
<dbReference type="NCBIfam" id="NF007621">
    <property type="entry name" value="PRK10276.1"/>
    <property type="match status" value="1"/>
</dbReference>
<dbReference type="PRINTS" id="PR00726">
    <property type="entry name" value="LEXASERPTASE"/>
</dbReference>
<dbReference type="PANTHER" id="PTHR33516">
    <property type="entry name" value="LEXA REPRESSOR"/>
    <property type="match status" value="1"/>
</dbReference>
<keyword evidence="5" id="KW-0234">DNA repair</keyword>
<dbReference type="InterPro" id="IPR015927">
    <property type="entry name" value="Peptidase_S24_S26A/B/C"/>
</dbReference>
<protein>
    <recommendedName>
        <fullName evidence="8">Peptidase S24/S26A/S26B/S26C domain-containing protein</fullName>
    </recommendedName>
</protein>
<dbReference type="AlphaFoldDB" id="A0A081PGL8"/>
<dbReference type="InterPro" id="IPR039418">
    <property type="entry name" value="LexA-like"/>
</dbReference>
<keyword evidence="2" id="KW-0227">DNA damage</keyword>
<dbReference type="CDD" id="cd06529">
    <property type="entry name" value="S24_LexA-like"/>
    <property type="match status" value="1"/>
</dbReference>
<proteinExistence type="inferred from homology"/>
<dbReference type="GO" id="GO:0006281">
    <property type="term" value="P:DNA repair"/>
    <property type="evidence" value="ECO:0007669"/>
    <property type="project" value="UniProtKB-KW"/>
</dbReference>
<dbReference type="Proteomes" id="UP000028007">
    <property type="component" value="Unassembled WGS sequence"/>
</dbReference>
<feature type="domain" description="Peptidase S24/S26A/S26B/S26C" evidence="8">
    <location>
        <begin position="24"/>
        <end position="135"/>
    </location>
</feature>
<evidence type="ECO:0000256" key="6">
    <source>
        <dbReference type="ARBA" id="ARBA00023236"/>
    </source>
</evidence>
<keyword evidence="3 7" id="KW-0378">Hydrolase</keyword>
<keyword evidence="10" id="KW-1185">Reference proteome</keyword>
<dbReference type="RefSeq" id="WP_037441119.1">
    <property type="nucleotide sequence ID" value="NZ_JNFF01000060.1"/>
</dbReference>
<sequence>MEHKIQLYTIQNNTNKLIPYFDKGIQAGFPSPASDYMELAIDLNETLIKNPSSTFIGRITGDSMIDIGIFDGSLAIVDKSLRVENNSLVVAWIDGGFTLKQIRKENGNTYLMAFNRNFKPVLIDEANQGSIWGKVTYIINKAL</sequence>
<dbReference type="GO" id="GO:0009432">
    <property type="term" value="P:SOS response"/>
    <property type="evidence" value="ECO:0007669"/>
    <property type="project" value="UniProtKB-KW"/>
</dbReference>
<dbReference type="InterPro" id="IPR050077">
    <property type="entry name" value="LexA_repressor"/>
</dbReference>
<dbReference type="OrthoDB" id="9787787at2"/>
<dbReference type="GO" id="GO:0006355">
    <property type="term" value="P:regulation of DNA-templated transcription"/>
    <property type="evidence" value="ECO:0007669"/>
    <property type="project" value="InterPro"/>
</dbReference>
<keyword evidence="6" id="KW-0742">SOS response</keyword>
<dbReference type="InterPro" id="IPR036286">
    <property type="entry name" value="LexA/Signal_pep-like_sf"/>
</dbReference>
<evidence type="ECO:0000256" key="2">
    <source>
        <dbReference type="ARBA" id="ARBA00022763"/>
    </source>
</evidence>
<gene>
    <name evidence="9" type="ORF">N180_20620</name>
</gene>
<comment type="caution">
    <text evidence="9">The sequence shown here is derived from an EMBL/GenBank/DDBJ whole genome shotgun (WGS) entry which is preliminary data.</text>
</comment>
<dbReference type="SUPFAM" id="SSF51306">
    <property type="entry name" value="LexA/Signal peptidase"/>
    <property type="match status" value="1"/>
</dbReference>
<dbReference type="Pfam" id="PF00717">
    <property type="entry name" value="Peptidase_S24"/>
    <property type="match status" value="1"/>
</dbReference>
<evidence type="ECO:0000313" key="9">
    <source>
        <dbReference type="EMBL" id="KEQ29841.1"/>
    </source>
</evidence>
<dbReference type="GO" id="GO:0016787">
    <property type="term" value="F:hydrolase activity"/>
    <property type="evidence" value="ECO:0007669"/>
    <property type="project" value="UniProtKB-KW"/>
</dbReference>
<evidence type="ECO:0000313" key="10">
    <source>
        <dbReference type="Proteomes" id="UP000028007"/>
    </source>
</evidence>
<dbReference type="EMBL" id="JNFF01000060">
    <property type="protein sequence ID" value="KEQ29841.1"/>
    <property type="molecule type" value="Genomic_DNA"/>
</dbReference>
<comment type="similarity">
    <text evidence="1 7">Belongs to the peptidase S24 family.</text>
</comment>
<dbReference type="GO" id="GO:0003677">
    <property type="term" value="F:DNA binding"/>
    <property type="evidence" value="ECO:0007669"/>
    <property type="project" value="InterPro"/>
</dbReference>
<reference evidence="9 10" key="1">
    <citation type="journal article" date="1992" name="Int. J. Syst. Bacteriol.">
        <title>Sphingobacterium antarcticus sp. nov. a Psychrotrophic Bacterium from the Soils of Schirmacher Oasis, Antarctica.</title>
        <authorList>
            <person name="Shivaji S."/>
            <person name="Ray M.K."/>
            <person name="Rao N.S."/>
            <person name="Saiserr L."/>
            <person name="Jagannadham M.V."/>
            <person name="Kumar G.S."/>
            <person name="Reddy G."/>
            <person name="Bhargava P.M."/>
        </authorList>
    </citation>
    <scope>NUCLEOTIDE SEQUENCE [LARGE SCALE GENOMIC DNA]</scope>
    <source>
        <strain evidence="9 10">4BY</strain>
    </source>
</reference>
<accession>A0A081PGL8</accession>
<evidence type="ECO:0000256" key="1">
    <source>
        <dbReference type="ARBA" id="ARBA00007484"/>
    </source>
</evidence>
<dbReference type="eggNOG" id="COG1974">
    <property type="taxonomic scope" value="Bacteria"/>
</dbReference>
<name>A0A081PGL8_9SPHI</name>
<evidence type="ECO:0000256" key="7">
    <source>
        <dbReference type="RuleBase" id="RU003991"/>
    </source>
</evidence>